<protein>
    <submittedName>
        <fullName evidence="2">Uncharacterized protein</fullName>
    </submittedName>
</protein>
<dbReference type="AlphaFoldDB" id="A0A371CHL5"/>
<feature type="compositionally biased region" description="Polar residues" evidence="1">
    <location>
        <begin position="143"/>
        <end position="152"/>
    </location>
</feature>
<accession>A0A371CHL5</accession>
<gene>
    <name evidence="2" type="ORF">OH76DRAFT_538393</name>
</gene>
<dbReference type="Proteomes" id="UP000256964">
    <property type="component" value="Unassembled WGS sequence"/>
</dbReference>
<evidence type="ECO:0000313" key="2">
    <source>
        <dbReference type="EMBL" id="RDX39777.1"/>
    </source>
</evidence>
<name>A0A371CHL5_9APHY</name>
<sequence length="234" mass="25162">MTAITCSDTVRLRAGTSSSRIALTRRVHEHAYSQYAAAHTSYLSAGTRCFHGQSLVYLHLKPAHADSAASYAQRNHRQGPHSRAETVTTGVADQTEGYRRAHGYRAASQDSAATSKLGGPSGTGMQRLTAALRFVLTQLETSVSAGTDSETPNVAAPSQLDGHTNPMSPPRRSSDGVARYAVEDCTVSPALPYTPATREPDVHASMTARTEVFEHRFLLTRERAAASPPSRTRV</sequence>
<dbReference type="EMBL" id="KZ857650">
    <property type="protein sequence ID" value="RDX39777.1"/>
    <property type="molecule type" value="Genomic_DNA"/>
</dbReference>
<feature type="region of interest" description="Disordered" evidence="1">
    <location>
        <begin position="68"/>
        <end position="124"/>
    </location>
</feature>
<proteinExistence type="predicted"/>
<keyword evidence="3" id="KW-1185">Reference proteome</keyword>
<feature type="region of interest" description="Disordered" evidence="1">
    <location>
        <begin position="143"/>
        <end position="176"/>
    </location>
</feature>
<evidence type="ECO:0000313" key="3">
    <source>
        <dbReference type="Proteomes" id="UP000256964"/>
    </source>
</evidence>
<organism evidence="2 3">
    <name type="scientific">Lentinus brumalis</name>
    <dbReference type="NCBI Taxonomy" id="2498619"/>
    <lineage>
        <taxon>Eukaryota</taxon>
        <taxon>Fungi</taxon>
        <taxon>Dikarya</taxon>
        <taxon>Basidiomycota</taxon>
        <taxon>Agaricomycotina</taxon>
        <taxon>Agaricomycetes</taxon>
        <taxon>Polyporales</taxon>
        <taxon>Polyporaceae</taxon>
        <taxon>Lentinus</taxon>
    </lineage>
</organism>
<evidence type="ECO:0000256" key="1">
    <source>
        <dbReference type="SAM" id="MobiDB-lite"/>
    </source>
</evidence>
<reference evidence="2 3" key="1">
    <citation type="journal article" date="2018" name="Biotechnol. Biofuels">
        <title>Integrative visual omics of the white-rot fungus Polyporus brumalis exposes the biotechnological potential of its oxidative enzymes for delignifying raw plant biomass.</title>
        <authorList>
            <person name="Miyauchi S."/>
            <person name="Rancon A."/>
            <person name="Drula E."/>
            <person name="Hage H."/>
            <person name="Chaduli D."/>
            <person name="Favel A."/>
            <person name="Grisel S."/>
            <person name="Henrissat B."/>
            <person name="Herpoel-Gimbert I."/>
            <person name="Ruiz-Duenas F.J."/>
            <person name="Chevret D."/>
            <person name="Hainaut M."/>
            <person name="Lin J."/>
            <person name="Wang M."/>
            <person name="Pangilinan J."/>
            <person name="Lipzen A."/>
            <person name="Lesage-Meessen L."/>
            <person name="Navarro D."/>
            <person name="Riley R."/>
            <person name="Grigoriev I.V."/>
            <person name="Zhou S."/>
            <person name="Raouche S."/>
            <person name="Rosso M.N."/>
        </authorList>
    </citation>
    <scope>NUCLEOTIDE SEQUENCE [LARGE SCALE GENOMIC DNA]</scope>
    <source>
        <strain evidence="2 3">BRFM 1820</strain>
    </source>
</reference>